<dbReference type="Proteomes" id="UP000198902">
    <property type="component" value="Unassembled WGS sequence"/>
</dbReference>
<reference evidence="2" key="1">
    <citation type="submission" date="2015-03" db="EMBL/GenBank/DDBJ databases">
        <authorList>
            <person name="Urmite Genomes"/>
        </authorList>
    </citation>
    <scope>NUCLEOTIDE SEQUENCE [LARGE SCALE GENOMIC DNA]</scope>
    <source>
        <strain evidence="2">Arc-Hr</strain>
    </source>
</reference>
<dbReference type="InterPro" id="IPR019587">
    <property type="entry name" value="Polyketide_cyclase/dehydratase"/>
</dbReference>
<dbReference type="RefSeq" id="WP_089778346.1">
    <property type="nucleotide sequence ID" value="NZ_CABLRR010000002.1"/>
</dbReference>
<keyword evidence="2" id="KW-1185">Reference proteome</keyword>
<dbReference type="Pfam" id="PF10604">
    <property type="entry name" value="Polyketide_cyc2"/>
    <property type="match status" value="1"/>
</dbReference>
<name>A0A0D6JR81_9EURY</name>
<evidence type="ECO:0000313" key="1">
    <source>
        <dbReference type="EMBL" id="CQR50329.1"/>
    </source>
</evidence>
<accession>A0A0D6JR81</accession>
<protein>
    <submittedName>
        <fullName evidence="1">Polyketide cyclase / dehydrase and lipid transport</fullName>
    </submittedName>
</protein>
<dbReference type="EMBL" id="CSTE01000002">
    <property type="protein sequence ID" value="CQR50329.1"/>
    <property type="molecule type" value="Genomic_DNA"/>
</dbReference>
<dbReference type="Gene3D" id="3.30.530.20">
    <property type="match status" value="1"/>
</dbReference>
<sequence>MTVRVKRTFVFDAPGERVWEFIADPAKRAGAISVVDRFDVADDGRHATWYLELPIPLVRSTVTVETEDIEVDEPTHVKFVGKSRVMRVTGEHTIEERDGGSRLVNEFTVDGRLPGVEAFFERNLDRELDNLESALRREFEATA</sequence>
<organism evidence="1 2">
    <name type="scientific">Haloferax massiliensis</name>
    <dbReference type="NCBI Taxonomy" id="1476858"/>
    <lineage>
        <taxon>Archaea</taxon>
        <taxon>Methanobacteriati</taxon>
        <taxon>Methanobacteriota</taxon>
        <taxon>Stenosarchaea group</taxon>
        <taxon>Halobacteria</taxon>
        <taxon>Halobacteriales</taxon>
        <taxon>Haloferacaceae</taxon>
        <taxon>Haloferax</taxon>
    </lineage>
</organism>
<dbReference type="SUPFAM" id="SSF55961">
    <property type="entry name" value="Bet v1-like"/>
    <property type="match status" value="1"/>
</dbReference>
<dbReference type="OrthoDB" id="25755at2157"/>
<proteinExistence type="predicted"/>
<dbReference type="AlphaFoldDB" id="A0A0D6JR81"/>
<evidence type="ECO:0000313" key="2">
    <source>
        <dbReference type="Proteomes" id="UP000198902"/>
    </source>
</evidence>
<dbReference type="InterPro" id="IPR023393">
    <property type="entry name" value="START-like_dom_sf"/>
</dbReference>
<dbReference type="CDD" id="cd07812">
    <property type="entry name" value="SRPBCC"/>
    <property type="match status" value="1"/>
</dbReference>
<gene>
    <name evidence="1" type="ORF">BN996_01806</name>
</gene>